<evidence type="ECO:0000256" key="3">
    <source>
        <dbReference type="ARBA" id="ARBA00022777"/>
    </source>
</evidence>
<dbReference type="PATRIC" id="fig|1188261.3.peg.222"/>
<dbReference type="EMBL" id="ATAE01000003">
    <property type="protein sequence ID" value="ERN55126.1"/>
    <property type="molecule type" value="Genomic_DNA"/>
</dbReference>
<dbReference type="InterPro" id="IPR000023">
    <property type="entry name" value="Phosphofructokinase_dom"/>
</dbReference>
<dbReference type="Gene3D" id="3.40.50.460">
    <property type="entry name" value="Phosphofructokinase domain"/>
    <property type="match status" value="1"/>
</dbReference>
<dbReference type="Gene3D" id="3.40.50.450">
    <property type="match status" value="1"/>
</dbReference>
<keyword evidence="1" id="KW-0808">Transferase</keyword>
<dbReference type="UniPathway" id="UPA00109">
    <property type="reaction ID" value="UER00182"/>
</dbReference>
<accession>U6SWT2</accession>
<reference evidence="6 7" key="1">
    <citation type="journal article" date="2013" name="Genome Announc.">
        <title>Genome Sequence of the Extreme Obligate Alkaliphile Bacillus marmarensis Strain DSM 21297.</title>
        <authorList>
            <person name="Wernick D.G."/>
            <person name="Choi K.Y."/>
            <person name="Tat C.A."/>
            <person name="Lafontaine Rivera J.G."/>
            <person name="Liao J.C."/>
        </authorList>
    </citation>
    <scope>NUCLEOTIDE SEQUENCE [LARGE SCALE GENOMIC DNA]</scope>
    <source>
        <strain evidence="6 7">DSM 21297</strain>
    </source>
</reference>
<dbReference type="Pfam" id="PF00365">
    <property type="entry name" value="PFK"/>
    <property type="match status" value="1"/>
</dbReference>
<keyword evidence="2" id="KW-0479">Metal-binding</keyword>
<evidence type="ECO:0000256" key="2">
    <source>
        <dbReference type="ARBA" id="ARBA00022723"/>
    </source>
</evidence>
<gene>
    <name evidence="6" type="ORF">A33I_04065</name>
</gene>
<dbReference type="Proteomes" id="UP000017170">
    <property type="component" value="Unassembled WGS sequence"/>
</dbReference>
<dbReference type="RefSeq" id="WP_022626632.1">
    <property type="nucleotide sequence ID" value="NZ_ATAE01000003.1"/>
</dbReference>
<protein>
    <recommendedName>
        <fullName evidence="5">Phosphofructokinase domain-containing protein</fullName>
    </recommendedName>
</protein>
<dbReference type="InterPro" id="IPR035966">
    <property type="entry name" value="PKF_sf"/>
</dbReference>
<keyword evidence="3" id="KW-0418">Kinase</keyword>
<organism evidence="6 7">
    <name type="scientific">Alkalihalophilus marmarensis DSM 21297</name>
    <dbReference type="NCBI Taxonomy" id="1188261"/>
    <lineage>
        <taxon>Bacteria</taxon>
        <taxon>Bacillati</taxon>
        <taxon>Bacillota</taxon>
        <taxon>Bacilli</taxon>
        <taxon>Bacillales</taxon>
        <taxon>Bacillaceae</taxon>
        <taxon>Alkalihalophilus</taxon>
    </lineage>
</organism>
<evidence type="ECO:0000259" key="5">
    <source>
        <dbReference type="Pfam" id="PF00365"/>
    </source>
</evidence>
<keyword evidence="7" id="KW-1185">Reference proteome</keyword>
<keyword evidence="4" id="KW-0460">Magnesium</keyword>
<evidence type="ECO:0000256" key="1">
    <source>
        <dbReference type="ARBA" id="ARBA00022679"/>
    </source>
</evidence>
<dbReference type="GO" id="GO:0003872">
    <property type="term" value="F:6-phosphofructokinase activity"/>
    <property type="evidence" value="ECO:0007669"/>
    <property type="project" value="InterPro"/>
</dbReference>
<comment type="caution">
    <text evidence="6">The sequence shown here is derived from an EMBL/GenBank/DDBJ whole genome shotgun (WGS) entry which is preliminary data.</text>
</comment>
<dbReference type="AlphaFoldDB" id="U6SWT2"/>
<proteinExistence type="predicted"/>
<evidence type="ECO:0000313" key="7">
    <source>
        <dbReference type="Proteomes" id="UP000017170"/>
    </source>
</evidence>
<name>U6SWT2_9BACI</name>
<dbReference type="SUPFAM" id="SSF53784">
    <property type="entry name" value="Phosphofructokinase"/>
    <property type="match status" value="1"/>
</dbReference>
<feature type="domain" description="Phosphofructokinase" evidence="5">
    <location>
        <begin position="77"/>
        <end position="266"/>
    </location>
</feature>
<dbReference type="GO" id="GO:0046872">
    <property type="term" value="F:metal ion binding"/>
    <property type="evidence" value="ECO:0007669"/>
    <property type="project" value="UniProtKB-KW"/>
</dbReference>
<evidence type="ECO:0000313" key="6">
    <source>
        <dbReference type="EMBL" id="ERN55126.1"/>
    </source>
</evidence>
<sequence>MTKIGIINVDHSPSGLHQFLQRILSQLSSYEVVGIEWNDHEGKMHTKDLHEYASSYPVLQTVSSDVLERLIGDLHLFSRIIVIGGINVFKELKKVNNQIEFLFVPASIHNNITWTELSLGYDTALNSIIESTLKIKDTIESLKYSIPRLFGVQIPGEAPSKMLKDLSIAVDGFYLESQSNQNQFNRDNSCSIQQSLKNNFSNGLTYSFLLFDERIYAANIPEYSLPELDVDWKVIQIDEALCMGQNPSALDRIIAKTFANQAVEWVHSHAKSEVLYIDRREVKRKSYSRV</sequence>
<evidence type="ECO:0000256" key="4">
    <source>
        <dbReference type="ARBA" id="ARBA00022842"/>
    </source>
</evidence>